<evidence type="ECO:0000259" key="1">
    <source>
        <dbReference type="Pfam" id="PF10502"/>
    </source>
</evidence>
<dbReference type="EMBL" id="LBSJ01000012">
    <property type="protein sequence ID" value="KKQ15690.1"/>
    <property type="molecule type" value="Genomic_DNA"/>
</dbReference>
<evidence type="ECO:0000313" key="3">
    <source>
        <dbReference type="Proteomes" id="UP000034448"/>
    </source>
</evidence>
<dbReference type="GO" id="GO:0004252">
    <property type="term" value="F:serine-type endopeptidase activity"/>
    <property type="evidence" value="ECO:0007669"/>
    <property type="project" value="InterPro"/>
</dbReference>
<gene>
    <name evidence="2" type="ORF">US28_C0012G0027</name>
</gene>
<dbReference type="CDD" id="cd06530">
    <property type="entry name" value="S26_SPase_I"/>
    <property type="match status" value="1"/>
</dbReference>
<sequence>MVPTLNPGQFVIASFLPYLFSPPKVNDLIIFKSDKKFIIKRIIKVESEKYKVEGDNTLDSKDFGEVDRSKILGKVLIFW</sequence>
<reference evidence="2 3" key="1">
    <citation type="journal article" date="2015" name="Nature">
        <title>rRNA introns, odd ribosomes, and small enigmatic genomes across a large radiation of phyla.</title>
        <authorList>
            <person name="Brown C.T."/>
            <person name="Hug L.A."/>
            <person name="Thomas B.C."/>
            <person name="Sharon I."/>
            <person name="Castelle C.J."/>
            <person name="Singh A."/>
            <person name="Wilkins M.J."/>
            <person name="Williams K.H."/>
            <person name="Banfield J.F."/>
        </authorList>
    </citation>
    <scope>NUCLEOTIDE SEQUENCE [LARGE SCALE GENOMIC DNA]</scope>
</reference>
<dbReference type="Pfam" id="PF10502">
    <property type="entry name" value="Peptidase_S26"/>
    <property type="match status" value="1"/>
</dbReference>
<dbReference type="AlphaFoldDB" id="A0A0G0FPH9"/>
<evidence type="ECO:0000313" key="2">
    <source>
        <dbReference type="EMBL" id="KKQ15690.1"/>
    </source>
</evidence>
<dbReference type="Proteomes" id="UP000034448">
    <property type="component" value="Unassembled WGS sequence"/>
</dbReference>
<dbReference type="InterPro" id="IPR036286">
    <property type="entry name" value="LexA/Signal_pep-like_sf"/>
</dbReference>
<dbReference type="InterPro" id="IPR019533">
    <property type="entry name" value="Peptidase_S26"/>
</dbReference>
<dbReference type="SUPFAM" id="SSF51306">
    <property type="entry name" value="LexA/Signal peptidase"/>
    <property type="match status" value="1"/>
</dbReference>
<accession>A0A0G0FPH9</accession>
<comment type="caution">
    <text evidence="2">The sequence shown here is derived from an EMBL/GenBank/DDBJ whole genome shotgun (WGS) entry which is preliminary data.</text>
</comment>
<protein>
    <recommendedName>
        <fullName evidence="1">Peptidase S26 domain-containing protein</fullName>
    </recommendedName>
</protein>
<proteinExistence type="predicted"/>
<dbReference type="Gene3D" id="2.10.109.10">
    <property type="entry name" value="Umud Fragment, subunit A"/>
    <property type="match status" value="1"/>
</dbReference>
<feature type="domain" description="Peptidase S26" evidence="1">
    <location>
        <begin position="1"/>
        <end position="48"/>
    </location>
</feature>
<organism evidence="2 3">
    <name type="scientific">Candidatus Daviesbacteria bacterium GW2011_GWA1_36_8</name>
    <dbReference type="NCBI Taxonomy" id="1618417"/>
    <lineage>
        <taxon>Bacteria</taxon>
        <taxon>Candidatus Daviesiibacteriota</taxon>
    </lineage>
</organism>
<name>A0A0G0FPH9_9BACT</name>
<dbReference type="GO" id="GO:0006465">
    <property type="term" value="P:signal peptide processing"/>
    <property type="evidence" value="ECO:0007669"/>
    <property type="project" value="InterPro"/>
</dbReference>